<organism evidence="2 3">
    <name type="scientific">Pseudoleptotrichia goodfellowii</name>
    <dbReference type="NCBI Taxonomy" id="157692"/>
    <lineage>
        <taxon>Bacteria</taxon>
        <taxon>Fusobacteriati</taxon>
        <taxon>Fusobacteriota</taxon>
        <taxon>Fusobacteriia</taxon>
        <taxon>Fusobacteriales</taxon>
        <taxon>Leptotrichiaceae</taxon>
        <taxon>Pseudoleptotrichia</taxon>
    </lineage>
</organism>
<dbReference type="Gene3D" id="3.90.550.10">
    <property type="entry name" value="Spore Coat Polysaccharide Biosynthesis Protein SpsA, Chain A"/>
    <property type="match status" value="1"/>
</dbReference>
<dbReference type="InterPro" id="IPR001173">
    <property type="entry name" value="Glyco_trans_2-like"/>
</dbReference>
<dbReference type="GO" id="GO:0016758">
    <property type="term" value="F:hexosyltransferase activity"/>
    <property type="evidence" value="ECO:0007669"/>
    <property type="project" value="UniProtKB-ARBA"/>
</dbReference>
<dbReference type="STRING" id="714315.GCA_000516535_02237"/>
<dbReference type="EMBL" id="AP019822">
    <property type="protein sequence ID" value="BBM37280.1"/>
    <property type="molecule type" value="Genomic_DNA"/>
</dbReference>
<keyword evidence="2" id="KW-0808">Transferase</keyword>
<dbReference type="PANTHER" id="PTHR22916:SF3">
    <property type="entry name" value="UDP-GLCNAC:BETAGAL BETA-1,3-N-ACETYLGLUCOSAMINYLTRANSFERASE-LIKE PROTEIN 1"/>
    <property type="match status" value="1"/>
</dbReference>
<gene>
    <name evidence="2" type="ORF">JCM16774_2242</name>
</gene>
<evidence type="ECO:0000313" key="2">
    <source>
        <dbReference type="EMBL" id="BBM37280.1"/>
    </source>
</evidence>
<sequence>MKLSIIVPMYNVEHYLRQCLDSIYKLGRIEKEVILVNDGSKDGTLEIAKEYGEKYREITTVIDQPNSGVSVTRNKGLEKAQGDYIYFFDGDDFLNVDIFQEEVLKLFSENGETDILYGNRILYFNEKRLEMTYEIPQEMENRVWTGPEYMMRALKEKFWNVQVGAAIYKRELLVGNNIDFPEKRIHEDELFTIKVLHAAKKVRAVNKIFFYYMQREGSIMKSPSIEHSTDVFKNVKDLIEIFKDEKDEKLKEVMFNRIKKYYLETMKYALRQKNKEVYKEIHKEFKKDCKNYFFKMKKTSKDIELYLICYFDKIYYLVRNGTKEYRDKKHYERERKRLENSK</sequence>
<evidence type="ECO:0000259" key="1">
    <source>
        <dbReference type="Pfam" id="PF00535"/>
    </source>
</evidence>
<accession>A0A510JDA0</accession>
<dbReference type="OrthoDB" id="9810303at2"/>
<protein>
    <submittedName>
        <fullName evidence="2">Glycosyltransferase, group 2 family protein</fullName>
    </submittedName>
</protein>
<name>A0A510JDA0_9FUSO</name>
<feature type="domain" description="Glycosyltransferase 2-like" evidence="1">
    <location>
        <begin position="4"/>
        <end position="173"/>
    </location>
</feature>
<dbReference type="Pfam" id="PF00535">
    <property type="entry name" value="Glycos_transf_2"/>
    <property type="match status" value="1"/>
</dbReference>
<proteinExistence type="predicted"/>
<dbReference type="KEGG" id="lgo:JCM16774_2242"/>
<reference evidence="2 3" key="1">
    <citation type="submission" date="2019-07" db="EMBL/GenBank/DDBJ databases">
        <title>Complete Genome Sequence of Leptotrichia goodfellowii Strain JCM 16774.</title>
        <authorList>
            <person name="Watanabe S."/>
            <person name="Cui L."/>
        </authorList>
    </citation>
    <scope>NUCLEOTIDE SEQUENCE [LARGE SCALE GENOMIC DNA]</scope>
    <source>
        <strain evidence="2 3">JCM16774</strain>
    </source>
</reference>
<dbReference type="CDD" id="cd00761">
    <property type="entry name" value="Glyco_tranf_GTA_type"/>
    <property type="match status" value="1"/>
</dbReference>
<evidence type="ECO:0000313" key="3">
    <source>
        <dbReference type="Proteomes" id="UP000321606"/>
    </source>
</evidence>
<dbReference type="InterPro" id="IPR029044">
    <property type="entry name" value="Nucleotide-diphossugar_trans"/>
</dbReference>
<dbReference type="Proteomes" id="UP000321606">
    <property type="component" value="Chromosome"/>
</dbReference>
<dbReference type="PANTHER" id="PTHR22916">
    <property type="entry name" value="GLYCOSYLTRANSFERASE"/>
    <property type="match status" value="1"/>
</dbReference>
<dbReference type="AlphaFoldDB" id="A0A510JDA0"/>
<dbReference type="RefSeq" id="WP_051411799.1">
    <property type="nucleotide sequence ID" value="NZ_AP019822.1"/>
</dbReference>
<dbReference type="SUPFAM" id="SSF53448">
    <property type="entry name" value="Nucleotide-diphospho-sugar transferases"/>
    <property type="match status" value="1"/>
</dbReference>